<dbReference type="AlphaFoldDB" id="A0A232F7M4"/>
<name>A0A232F7M4_9HYME</name>
<organism evidence="1 2">
    <name type="scientific">Trichomalopsis sarcophagae</name>
    <dbReference type="NCBI Taxonomy" id="543379"/>
    <lineage>
        <taxon>Eukaryota</taxon>
        <taxon>Metazoa</taxon>
        <taxon>Ecdysozoa</taxon>
        <taxon>Arthropoda</taxon>
        <taxon>Hexapoda</taxon>
        <taxon>Insecta</taxon>
        <taxon>Pterygota</taxon>
        <taxon>Neoptera</taxon>
        <taxon>Endopterygota</taxon>
        <taxon>Hymenoptera</taxon>
        <taxon>Apocrita</taxon>
        <taxon>Proctotrupomorpha</taxon>
        <taxon>Chalcidoidea</taxon>
        <taxon>Pteromalidae</taxon>
        <taxon>Pteromalinae</taxon>
        <taxon>Trichomalopsis</taxon>
    </lineage>
</organism>
<accession>A0A232F7M4</accession>
<sequence>MVSSWTLADLTIFKEKVNARLRDWIQNLSSIEVNEVLIHLELHTNAFPEDLRNDVLTVIEAEEALEYSLQENVQLPSSSPHDSHKEQDISLTMTINLRPQRHMETDPVNFETLQVPTLLNTIATNKVAPSHFSTTVQETIYAAASTSAHYSRAIGAQATIAPTTPQNTANSSQNMDIKNLIRTVLPNGDVQFISFVIATELQRAWISERELQRNQVKINNYILDQAEKVNSLSSKIVGLEAVTKDLQLQSVRNNTSKRTRPIFHSTAKAYCPSAPTAAHAPLPRSSCMSASQNHNVLMPAATASSQPACSSWERGVWPQATNNTLSQSNPRATYHATEAAVPKRRDRPRGSKKKMPLLTATIMLPVKKPATIIEVPAKLLQQIKKLVAQMILAQTNEISPTLGELHPWPELIRS</sequence>
<evidence type="ECO:0000313" key="2">
    <source>
        <dbReference type="Proteomes" id="UP000215335"/>
    </source>
</evidence>
<gene>
    <name evidence="1" type="ORF">TSAR_004312</name>
</gene>
<proteinExistence type="predicted"/>
<reference evidence="1 2" key="1">
    <citation type="journal article" date="2017" name="Curr. Biol.">
        <title>The Evolution of Venom by Co-option of Single-Copy Genes.</title>
        <authorList>
            <person name="Martinson E.O."/>
            <person name="Mrinalini"/>
            <person name="Kelkar Y.D."/>
            <person name="Chang C.H."/>
            <person name="Werren J.H."/>
        </authorList>
    </citation>
    <scope>NUCLEOTIDE SEQUENCE [LARGE SCALE GENOMIC DNA]</scope>
    <source>
        <strain evidence="1 2">Alberta</strain>
        <tissue evidence="1">Whole body</tissue>
    </source>
</reference>
<keyword evidence="2" id="KW-1185">Reference proteome</keyword>
<dbReference type="EMBL" id="NNAY01000714">
    <property type="protein sequence ID" value="OXU26841.1"/>
    <property type="molecule type" value="Genomic_DNA"/>
</dbReference>
<dbReference type="Proteomes" id="UP000215335">
    <property type="component" value="Unassembled WGS sequence"/>
</dbReference>
<protein>
    <submittedName>
        <fullName evidence="1">Uncharacterized protein</fullName>
    </submittedName>
</protein>
<evidence type="ECO:0000313" key="1">
    <source>
        <dbReference type="EMBL" id="OXU26841.1"/>
    </source>
</evidence>
<comment type="caution">
    <text evidence="1">The sequence shown here is derived from an EMBL/GenBank/DDBJ whole genome shotgun (WGS) entry which is preliminary data.</text>
</comment>